<feature type="signal peptide" evidence="1">
    <location>
        <begin position="1"/>
        <end position="23"/>
    </location>
</feature>
<keyword evidence="1" id="KW-0732">Signal</keyword>
<dbReference type="EMBL" id="GBZX01001176">
    <property type="protein sequence ID" value="JAG91564.1"/>
    <property type="molecule type" value="mRNA"/>
</dbReference>
<name>A0A0C9S3C1_AMBAM</name>
<reference evidence="2" key="1">
    <citation type="journal article" date="2015" name="PLoS ONE">
        <title>An Insight into the Sialome of the Lone Star Tick, Amblyomma americanum, with a Glimpse on Its Time Dependent Gene Expression.</title>
        <authorList>
            <person name="Karim S."/>
            <person name="Ribeiro J.M."/>
        </authorList>
    </citation>
    <scope>NUCLEOTIDE SEQUENCE</scope>
    <source>
        <tissue evidence="2">Salivary gland</tissue>
    </source>
</reference>
<accession>A0A0C9S3C1</accession>
<feature type="chain" id="PRO_5002202783" evidence="1">
    <location>
        <begin position="24"/>
        <end position="85"/>
    </location>
</feature>
<protein>
    <submittedName>
        <fullName evidence="2">Putative secreted protein</fullName>
    </submittedName>
</protein>
<evidence type="ECO:0000256" key="1">
    <source>
        <dbReference type="SAM" id="SignalP"/>
    </source>
</evidence>
<dbReference type="AlphaFoldDB" id="A0A0C9S3C1"/>
<proteinExistence type="evidence at transcript level"/>
<organism evidence="2">
    <name type="scientific">Amblyomma americanum</name>
    <name type="common">Lone star tick</name>
    <dbReference type="NCBI Taxonomy" id="6943"/>
    <lineage>
        <taxon>Eukaryota</taxon>
        <taxon>Metazoa</taxon>
        <taxon>Ecdysozoa</taxon>
        <taxon>Arthropoda</taxon>
        <taxon>Chelicerata</taxon>
        <taxon>Arachnida</taxon>
        <taxon>Acari</taxon>
        <taxon>Parasitiformes</taxon>
        <taxon>Ixodida</taxon>
        <taxon>Ixodoidea</taxon>
        <taxon>Ixodidae</taxon>
        <taxon>Amblyomminae</taxon>
        <taxon>Amblyomma</taxon>
    </lineage>
</organism>
<sequence>MTSAKLLLVAFFATSLLATSVLSYTVFGGHSYGRDYITQCSRRCYINPDGSTADSYKCPPGCGCISNDYNLGVYTGEGTCWQSLT</sequence>
<evidence type="ECO:0000313" key="2">
    <source>
        <dbReference type="EMBL" id="JAG91564.1"/>
    </source>
</evidence>